<reference evidence="3" key="1">
    <citation type="submission" date="2018-06" db="EMBL/GenBank/DDBJ databases">
        <authorList>
            <person name="Guldener U."/>
        </authorList>
    </citation>
    <scope>NUCLEOTIDE SEQUENCE [LARGE SCALE GENOMIC DNA]</scope>
    <source>
        <strain evidence="3">UTAD17</strain>
    </source>
</reference>
<accession>A0A376B1V5</accession>
<dbReference type="AlphaFoldDB" id="A0A376B1V5"/>
<protein>
    <submittedName>
        <fullName evidence="2">Uncharacterized protein</fullName>
    </submittedName>
</protein>
<dbReference type="GO" id="GO:0005739">
    <property type="term" value="C:mitochondrion"/>
    <property type="evidence" value="ECO:0007669"/>
    <property type="project" value="TreeGrafter"/>
</dbReference>
<organism evidence="2 3">
    <name type="scientific">Saccharomycodes ludwigii</name>
    <dbReference type="NCBI Taxonomy" id="36035"/>
    <lineage>
        <taxon>Eukaryota</taxon>
        <taxon>Fungi</taxon>
        <taxon>Dikarya</taxon>
        <taxon>Ascomycota</taxon>
        <taxon>Saccharomycotina</taxon>
        <taxon>Saccharomycetes</taxon>
        <taxon>Saccharomycodales</taxon>
        <taxon>Saccharomycodaceae</taxon>
        <taxon>Saccharomycodes</taxon>
    </lineage>
</organism>
<dbReference type="OrthoDB" id="5580261at2759"/>
<keyword evidence="1" id="KW-0472">Membrane</keyword>
<keyword evidence="1" id="KW-0812">Transmembrane</keyword>
<dbReference type="VEuPathDB" id="FungiDB:SCODWIG_00360"/>
<name>A0A376B1V5_9ASCO</name>
<dbReference type="PANTHER" id="PTHR28002:SF1">
    <property type="entry name" value="MIOREX COMPLEX COMPONENT 11"/>
    <property type="match status" value="1"/>
</dbReference>
<sequence>MFRNHLTMSNGTSTRIINNSNVSLLLASSPKKSYSTIVILNKTLKRNSFLKYHSRFYTNNNKAQARPSATIVRSTNSINDNLSKIIKKSKILSKLEKSPKFKPFFDNLRESGTVVTLTSFLLLHELTAIIPLFILWYFIYQYFELKDDENEDDIRDLFPIYFKDMFNKCGEAITKIVGKYSGGFDEHNLILAGALSYSIVKILYPVRVLLSIYWAPKLGKTFMRLFKQKKQ</sequence>
<dbReference type="EMBL" id="UFAJ01000028">
    <property type="protein sequence ID" value="SSD58599.1"/>
    <property type="molecule type" value="Genomic_DNA"/>
</dbReference>
<evidence type="ECO:0000313" key="2">
    <source>
        <dbReference type="EMBL" id="SSD58599.1"/>
    </source>
</evidence>
<feature type="transmembrane region" description="Helical" evidence="1">
    <location>
        <begin position="189"/>
        <end position="215"/>
    </location>
</feature>
<feature type="transmembrane region" description="Helical" evidence="1">
    <location>
        <begin position="114"/>
        <end position="139"/>
    </location>
</feature>
<evidence type="ECO:0000313" key="3">
    <source>
        <dbReference type="Proteomes" id="UP000262825"/>
    </source>
</evidence>
<proteinExistence type="predicted"/>
<dbReference type="Pfam" id="PF10306">
    <property type="entry name" value="FLILHELTA"/>
    <property type="match status" value="1"/>
</dbReference>
<evidence type="ECO:0000256" key="1">
    <source>
        <dbReference type="SAM" id="Phobius"/>
    </source>
</evidence>
<dbReference type="Proteomes" id="UP000262825">
    <property type="component" value="Unassembled WGS sequence"/>
</dbReference>
<dbReference type="InterPro" id="IPR018811">
    <property type="entry name" value="MRX11"/>
</dbReference>
<keyword evidence="3" id="KW-1185">Reference proteome</keyword>
<dbReference type="PANTHER" id="PTHR28002">
    <property type="entry name" value="MIOREX COMPLEX COMPONENT 11"/>
    <property type="match status" value="1"/>
</dbReference>
<gene>
    <name evidence="2" type="ORF">SCODWIG_00360</name>
</gene>
<keyword evidence="1" id="KW-1133">Transmembrane helix</keyword>